<dbReference type="SUPFAM" id="SSF53067">
    <property type="entry name" value="Actin-like ATPase domain"/>
    <property type="match status" value="1"/>
</dbReference>
<dbReference type="GO" id="GO:0016301">
    <property type="term" value="F:kinase activity"/>
    <property type="evidence" value="ECO:0007669"/>
    <property type="project" value="UniProtKB-KW"/>
</dbReference>
<dbReference type="EMBL" id="AP024849">
    <property type="protein sequence ID" value="BCZ48737.1"/>
    <property type="molecule type" value="Genomic_DNA"/>
</dbReference>
<organism evidence="2 3">
    <name type="scientific">Clostridium gelidum</name>
    <dbReference type="NCBI Taxonomy" id="704125"/>
    <lineage>
        <taxon>Bacteria</taxon>
        <taxon>Bacillati</taxon>
        <taxon>Bacillota</taxon>
        <taxon>Clostridia</taxon>
        <taxon>Eubacteriales</taxon>
        <taxon>Clostridiaceae</taxon>
        <taxon>Clostridium</taxon>
    </lineage>
</organism>
<gene>
    <name evidence="2" type="ORF">psyc5s11_48040</name>
</gene>
<dbReference type="InterPro" id="IPR043129">
    <property type="entry name" value="ATPase_NBD"/>
</dbReference>
<dbReference type="RefSeq" id="WP_224034975.1">
    <property type="nucleotide sequence ID" value="NZ_AP024849.1"/>
</dbReference>
<dbReference type="PANTHER" id="PTHR18964:SF170">
    <property type="entry name" value="SUGAR KINASE"/>
    <property type="match status" value="1"/>
</dbReference>
<dbReference type="Gene3D" id="3.30.420.40">
    <property type="match status" value="2"/>
</dbReference>
<reference evidence="3" key="1">
    <citation type="submission" date="2021-07" db="EMBL/GenBank/DDBJ databases">
        <title>Complete genome sequencing of a Clostridium isolate.</title>
        <authorList>
            <person name="Ueki A."/>
            <person name="Tonouchi A."/>
        </authorList>
    </citation>
    <scope>NUCLEOTIDE SEQUENCE [LARGE SCALE GENOMIC DNA]</scope>
    <source>
        <strain evidence="3">C5S11</strain>
    </source>
</reference>
<dbReference type="Pfam" id="PF00480">
    <property type="entry name" value="ROK"/>
    <property type="match status" value="1"/>
</dbReference>
<protein>
    <submittedName>
        <fullName evidence="2">Sugar kinase</fullName>
    </submittedName>
</protein>
<keyword evidence="2" id="KW-0418">Kinase</keyword>
<dbReference type="PANTHER" id="PTHR18964">
    <property type="entry name" value="ROK (REPRESSOR, ORF, KINASE) FAMILY"/>
    <property type="match status" value="1"/>
</dbReference>
<dbReference type="CDD" id="cd24152">
    <property type="entry name" value="ASKHA_NBD_ROK-like"/>
    <property type="match status" value="1"/>
</dbReference>
<accession>A0ABN6J6Z9</accession>
<dbReference type="Proteomes" id="UP000824633">
    <property type="component" value="Chromosome"/>
</dbReference>
<keyword evidence="2" id="KW-0808">Transferase</keyword>
<evidence type="ECO:0000313" key="2">
    <source>
        <dbReference type="EMBL" id="BCZ48737.1"/>
    </source>
</evidence>
<proteinExistence type="inferred from homology"/>
<keyword evidence="3" id="KW-1185">Reference proteome</keyword>
<evidence type="ECO:0000313" key="3">
    <source>
        <dbReference type="Proteomes" id="UP000824633"/>
    </source>
</evidence>
<evidence type="ECO:0000256" key="1">
    <source>
        <dbReference type="ARBA" id="ARBA00006479"/>
    </source>
</evidence>
<sequence>MQENKYLVLDIGGSSIKYAIMTDEAEFVEKGKVPTPLDNIENFIKTIGKLYDLYKDKIRGIAISMPGILDSKNGYAYSGGALLYNNDKEIVKLLRERCDTNITIENDGKCAALAEVWKGSLKECSDGIVIVLGTGIGGGIIKDRKIHKGKHFFAGEFSFMMTNISESDNLDNMWGFKNGSISLRKGVSEVKGLPLEEVDGYKVFEYANAGDEEVLKILNKFTNDLANQIINLQCVFDPEKIAIGGGISSQPILIEYIRKNLEKNYKKFEDKANLPRIEVEKCTFCNDSNLIGALYNFFINF</sequence>
<comment type="similarity">
    <text evidence="1">Belongs to the ROK (NagC/XylR) family.</text>
</comment>
<dbReference type="InterPro" id="IPR000600">
    <property type="entry name" value="ROK"/>
</dbReference>
<name>A0ABN6J6Z9_9CLOT</name>